<evidence type="ECO:0000256" key="4">
    <source>
        <dbReference type="ARBA" id="ARBA00022490"/>
    </source>
</evidence>
<sequence length="374" mass="38460">MSGASATVQQAAEDACTTMQAALASLKDACDASCPAPSRQQVQSATHLLRMEVAKLGLVYNQQQQGSSPTVEEATALLGGFQQAVCTLCMLYTSIAAAAGGPTLRQSLHQTATSVVEACAALIRGAVVGGLRGPQLMVLSGFCLEMLEAAGKAPLNNRTAIGRAITRVLKQLADAQKELSEAVQAAEAEEEAGAANGSASAEQQNGTAAAAAEDDADSDAGFGFEEEAFGAEQVAVARHVRAMLAATVGLVRAVVRQLLAEREGLGEEAVEGWESMLYHVKTLSPLCDDLSAATYPPQDPEELASAAEALATSCALLLEECPEGAPSAAADSAPAQEQSQERGPVALQAPMEEVMNTHRGLVQQLAAGNDDAAQ</sequence>
<comment type="similarity">
    <text evidence="3">Belongs to the CCNDBP1 family.</text>
</comment>
<name>E1ZLL5_CHLVA</name>
<protein>
    <submittedName>
        <fullName evidence="10">Uncharacterized protein</fullName>
    </submittedName>
</protein>
<evidence type="ECO:0000259" key="8">
    <source>
        <dbReference type="Pfam" id="PF13324"/>
    </source>
</evidence>
<evidence type="ECO:0000256" key="1">
    <source>
        <dbReference type="ARBA" id="ARBA00004123"/>
    </source>
</evidence>
<keyword evidence="4" id="KW-0963">Cytoplasm</keyword>
<dbReference type="InterPro" id="IPR049318">
    <property type="entry name" value="GCIP_C"/>
</dbReference>
<dbReference type="InParanoid" id="E1ZLL5"/>
<evidence type="ECO:0000256" key="6">
    <source>
        <dbReference type="ARBA" id="ARBA00023306"/>
    </source>
</evidence>
<feature type="domain" description="Cyclin-D1-binding protein 1-like C-terminal" evidence="9">
    <location>
        <begin position="214"/>
        <end position="318"/>
    </location>
</feature>
<dbReference type="InterPro" id="IPR026907">
    <property type="entry name" value="GCIP-like"/>
</dbReference>
<dbReference type="PANTHER" id="PTHR15492">
    <property type="entry name" value="CYCLIN D1-BINDING PROTEIN 1"/>
    <property type="match status" value="1"/>
</dbReference>
<feature type="compositionally biased region" description="Low complexity" evidence="7">
    <location>
        <begin position="325"/>
        <end position="338"/>
    </location>
</feature>
<dbReference type="Proteomes" id="UP000008141">
    <property type="component" value="Unassembled WGS sequence"/>
</dbReference>
<accession>E1ZLL5</accession>
<dbReference type="OrthoDB" id="514490at2759"/>
<dbReference type="Gene3D" id="1.20.1410.10">
    <property type="entry name" value="I/LWEQ domain"/>
    <property type="match status" value="1"/>
</dbReference>
<proteinExistence type="inferred from homology"/>
<organism evidence="11">
    <name type="scientific">Chlorella variabilis</name>
    <name type="common">Green alga</name>
    <dbReference type="NCBI Taxonomy" id="554065"/>
    <lineage>
        <taxon>Eukaryota</taxon>
        <taxon>Viridiplantae</taxon>
        <taxon>Chlorophyta</taxon>
        <taxon>core chlorophytes</taxon>
        <taxon>Trebouxiophyceae</taxon>
        <taxon>Chlorellales</taxon>
        <taxon>Chlorellaceae</taxon>
        <taxon>Chlorella clade</taxon>
        <taxon>Chlorella</taxon>
    </lineage>
</organism>
<dbReference type="Pfam" id="PF13324">
    <property type="entry name" value="GCIP_N"/>
    <property type="match status" value="1"/>
</dbReference>
<dbReference type="EMBL" id="GL433852">
    <property type="protein sequence ID" value="EFN53154.1"/>
    <property type="molecule type" value="Genomic_DNA"/>
</dbReference>
<dbReference type="FunCoup" id="E1ZLL5">
    <property type="interactions" value="258"/>
</dbReference>
<dbReference type="PANTHER" id="PTHR15492:SF1">
    <property type="entry name" value="CYCLIN-D1-BINDING PROTEIN 1"/>
    <property type="match status" value="1"/>
</dbReference>
<dbReference type="GO" id="GO:0005634">
    <property type="term" value="C:nucleus"/>
    <property type="evidence" value="ECO:0007669"/>
    <property type="project" value="UniProtKB-SubCell"/>
</dbReference>
<feature type="compositionally biased region" description="Low complexity" evidence="7">
    <location>
        <begin position="193"/>
        <end position="211"/>
    </location>
</feature>
<evidence type="ECO:0000256" key="5">
    <source>
        <dbReference type="ARBA" id="ARBA00023242"/>
    </source>
</evidence>
<evidence type="ECO:0000256" key="2">
    <source>
        <dbReference type="ARBA" id="ARBA00004496"/>
    </source>
</evidence>
<dbReference type="GeneID" id="17352623"/>
<dbReference type="OMA" id="QATTVGM"/>
<dbReference type="InterPro" id="IPR049317">
    <property type="entry name" value="GCIP-like_N"/>
</dbReference>
<dbReference type="Gene3D" id="1.20.1420.10">
    <property type="entry name" value="Talin, central domain"/>
    <property type="match status" value="1"/>
</dbReference>
<dbReference type="KEGG" id="cvr:CHLNCDRAFT_136928"/>
<dbReference type="STRING" id="554065.E1ZLL5"/>
<evidence type="ECO:0000256" key="7">
    <source>
        <dbReference type="SAM" id="MobiDB-lite"/>
    </source>
</evidence>
<dbReference type="GO" id="GO:0005737">
    <property type="term" value="C:cytoplasm"/>
    <property type="evidence" value="ECO:0007669"/>
    <property type="project" value="UniProtKB-SubCell"/>
</dbReference>
<feature type="region of interest" description="Disordered" evidence="7">
    <location>
        <begin position="325"/>
        <end position="347"/>
    </location>
</feature>
<feature type="region of interest" description="Disordered" evidence="7">
    <location>
        <begin position="183"/>
        <end position="216"/>
    </location>
</feature>
<keyword evidence="5" id="KW-0539">Nucleus</keyword>
<feature type="domain" description="Cyclin-D1-binding protein 1-like N-terminal" evidence="8">
    <location>
        <begin position="41"/>
        <end position="184"/>
    </location>
</feature>
<dbReference type="RefSeq" id="XP_005845256.1">
    <property type="nucleotide sequence ID" value="XM_005845194.1"/>
</dbReference>
<gene>
    <name evidence="10" type="ORF">CHLNCDRAFT_136928</name>
</gene>
<evidence type="ECO:0000313" key="10">
    <source>
        <dbReference type="EMBL" id="EFN53154.1"/>
    </source>
</evidence>
<keyword evidence="6" id="KW-0131">Cell cycle</keyword>
<evidence type="ECO:0000259" key="9">
    <source>
        <dbReference type="Pfam" id="PF20936"/>
    </source>
</evidence>
<evidence type="ECO:0000313" key="11">
    <source>
        <dbReference type="Proteomes" id="UP000008141"/>
    </source>
</evidence>
<comment type="subcellular location">
    <subcellularLocation>
        <location evidence="2">Cytoplasm</location>
    </subcellularLocation>
    <subcellularLocation>
        <location evidence="1">Nucleus</location>
    </subcellularLocation>
</comment>
<dbReference type="AlphaFoldDB" id="E1ZLL5"/>
<evidence type="ECO:0000256" key="3">
    <source>
        <dbReference type="ARBA" id="ARBA00008940"/>
    </source>
</evidence>
<reference evidence="10 11" key="1">
    <citation type="journal article" date="2010" name="Plant Cell">
        <title>The Chlorella variabilis NC64A genome reveals adaptation to photosymbiosis, coevolution with viruses, and cryptic sex.</title>
        <authorList>
            <person name="Blanc G."/>
            <person name="Duncan G."/>
            <person name="Agarkova I."/>
            <person name="Borodovsky M."/>
            <person name="Gurnon J."/>
            <person name="Kuo A."/>
            <person name="Lindquist E."/>
            <person name="Lucas S."/>
            <person name="Pangilinan J."/>
            <person name="Polle J."/>
            <person name="Salamov A."/>
            <person name="Terry A."/>
            <person name="Yamada T."/>
            <person name="Dunigan D.D."/>
            <person name="Grigoriev I.V."/>
            <person name="Claverie J.M."/>
            <person name="Van Etten J.L."/>
        </authorList>
    </citation>
    <scope>NUCLEOTIDE SEQUENCE [LARGE SCALE GENOMIC DNA]</scope>
    <source>
        <strain evidence="10 11">NC64A</strain>
    </source>
</reference>
<dbReference type="eggNOG" id="ENOG502SGCW">
    <property type="taxonomic scope" value="Eukaryota"/>
</dbReference>
<keyword evidence="11" id="KW-1185">Reference proteome</keyword>
<dbReference type="Pfam" id="PF20936">
    <property type="entry name" value="GCIP_C"/>
    <property type="match status" value="1"/>
</dbReference>